<evidence type="ECO:0000313" key="3">
    <source>
        <dbReference type="EMBL" id="QDU22339.1"/>
    </source>
</evidence>
<proteinExistence type="predicted"/>
<keyword evidence="4" id="KW-1185">Reference proteome</keyword>
<dbReference type="Proteomes" id="UP000319576">
    <property type="component" value="Chromosome"/>
</dbReference>
<protein>
    <recommendedName>
        <fullName evidence="2">Tll0287-like domain-containing protein</fullName>
    </recommendedName>
</protein>
<sequence precursor="true">MSASTRTGLAAGLFVLPLALAVSPTRADEEGADRRVPVAVARDRAKLAHEVYVATLDSMHHHFFRRDRAVLPARALEDVFTQVGRRTGVEAKWIAVNTPAMSTDHEPKTAFEKEAAAAIAAGKDSYERVEGGVYRRAGAIPLGTGCVSCHTRFATAPDKTPRFAGLVLGVPLKGE</sequence>
<dbReference type="KEGG" id="uli:ETAA1_43170"/>
<name>A0A517XXV3_9BACT</name>
<accession>A0A517XXV3</accession>
<feature type="domain" description="Tll0287-like" evidence="2">
    <location>
        <begin position="41"/>
        <end position="159"/>
    </location>
</feature>
<organism evidence="3 4">
    <name type="scientific">Urbifossiella limnaea</name>
    <dbReference type="NCBI Taxonomy" id="2528023"/>
    <lineage>
        <taxon>Bacteria</taxon>
        <taxon>Pseudomonadati</taxon>
        <taxon>Planctomycetota</taxon>
        <taxon>Planctomycetia</taxon>
        <taxon>Gemmatales</taxon>
        <taxon>Gemmataceae</taxon>
        <taxon>Urbifossiella</taxon>
    </lineage>
</organism>
<dbReference type="InterPro" id="IPR021796">
    <property type="entry name" value="Tll0287-like_dom"/>
</dbReference>
<keyword evidence="1" id="KW-0732">Signal</keyword>
<feature type="chain" id="PRO_5022040607" description="Tll0287-like domain-containing protein" evidence="1">
    <location>
        <begin position="28"/>
        <end position="175"/>
    </location>
</feature>
<dbReference type="RefSeq" id="WP_202920309.1">
    <property type="nucleotide sequence ID" value="NZ_CP036273.1"/>
</dbReference>
<dbReference type="AlphaFoldDB" id="A0A517XXV3"/>
<dbReference type="EMBL" id="CP036273">
    <property type="protein sequence ID" value="QDU22339.1"/>
    <property type="molecule type" value="Genomic_DNA"/>
</dbReference>
<evidence type="ECO:0000259" key="2">
    <source>
        <dbReference type="Pfam" id="PF11845"/>
    </source>
</evidence>
<evidence type="ECO:0000313" key="4">
    <source>
        <dbReference type="Proteomes" id="UP000319576"/>
    </source>
</evidence>
<gene>
    <name evidence="3" type="ORF">ETAA1_43170</name>
</gene>
<dbReference type="Pfam" id="PF11845">
    <property type="entry name" value="Tll0287-like"/>
    <property type="match status" value="1"/>
</dbReference>
<evidence type="ECO:0000256" key="1">
    <source>
        <dbReference type="SAM" id="SignalP"/>
    </source>
</evidence>
<reference evidence="3 4" key="1">
    <citation type="submission" date="2019-02" db="EMBL/GenBank/DDBJ databases">
        <title>Deep-cultivation of Planctomycetes and their phenomic and genomic characterization uncovers novel biology.</title>
        <authorList>
            <person name="Wiegand S."/>
            <person name="Jogler M."/>
            <person name="Boedeker C."/>
            <person name="Pinto D."/>
            <person name="Vollmers J."/>
            <person name="Rivas-Marin E."/>
            <person name="Kohn T."/>
            <person name="Peeters S.H."/>
            <person name="Heuer A."/>
            <person name="Rast P."/>
            <person name="Oberbeckmann S."/>
            <person name="Bunk B."/>
            <person name="Jeske O."/>
            <person name="Meyerdierks A."/>
            <person name="Storesund J.E."/>
            <person name="Kallscheuer N."/>
            <person name="Luecker S."/>
            <person name="Lage O.M."/>
            <person name="Pohl T."/>
            <person name="Merkel B.J."/>
            <person name="Hornburger P."/>
            <person name="Mueller R.-W."/>
            <person name="Bruemmer F."/>
            <person name="Labrenz M."/>
            <person name="Spormann A.M."/>
            <person name="Op den Camp H."/>
            <person name="Overmann J."/>
            <person name="Amann R."/>
            <person name="Jetten M.S.M."/>
            <person name="Mascher T."/>
            <person name="Medema M.H."/>
            <person name="Devos D.P."/>
            <person name="Kaster A.-K."/>
            <person name="Ovreas L."/>
            <person name="Rohde M."/>
            <person name="Galperin M.Y."/>
            <person name="Jogler C."/>
        </authorList>
    </citation>
    <scope>NUCLEOTIDE SEQUENCE [LARGE SCALE GENOMIC DNA]</scope>
    <source>
        <strain evidence="3 4">ETA_A1</strain>
    </source>
</reference>
<feature type="signal peptide" evidence="1">
    <location>
        <begin position="1"/>
        <end position="27"/>
    </location>
</feature>